<feature type="compositionally biased region" description="Basic and acidic residues" evidence="1">
    <location>
        <begin position="274"/>
        <end position="304"/>
    </location>
</feature>
<proteinExistence type="predicted"/>
<gene>
    <name evidence="2" type="ORF">JTE90_027762</name>
</gene>
<organism evidence="2 3">
    <name type="scientific">Oedothorax gibbosus</name>
    <dbReference type="NCBI Taxonomy" id="931172"/>
    <lineage>
        <taxon>Eukaryota</taxon>
        <taxon>Metazoa</taxon>
        <taxon>Ecdysozoa</taxon>
        <taxon>Arthropoda</taxon>
        <taxon>Chelicerata</taxon>
        <taxon>Arachnida</taxon>
        <taxon>Araneae</taxon>
        <taxon>Araneomorphae</taxon>
        <taxon>Entelegynae</taxon>
        <taxon>Araneoidea</taxon>
        <taxon>Linyphiidae</taxon>
        <taxon>Erigoninae</taxon>
        <taxon>Oedothorax</taxon>
    </lineage>
</organism>
<dbReference type="Proteomes" id="UP000827092">
    <property type="component" value="Unassembled WGS sequence"/>
</dbReference>
<feature type="region of interest" description="Disordered" evidence="1">
    <location>
        <begin position="1"/>
        <end position="304"/>
    </location>
</feature>
<dbReference type="AlphaFoldDB" id="A0AAV6V5V1"/>
<keyword evidence="3" id="KW-1185">Reference proteome</keyword>
<protein>
    <submittedName>
        <fullName evidence="2">Uncharacterized protein</fullName>
    </submittedName>
</protein>
<sequence>MPRRNTKRSKKDTGRKQVQENHQLKETESETASKNREIKENKSETEESKEHTDRDHQTSIKLKKNIESNEQEEHKSIECVRETESKNKEHVEKGIENADKKSIPDQSRSAELPNDSHQTSSKEKEGHKSNKSLDSHQNNSKEKEGHKSHEVVIETAATYKDSVEEGIKNEENKSTIEQSRITEKPTDSHQNSNEKEGQKLKEGVIETVVKNKDSVEEGIENEDKKSTTDQSRIAELPTDSHQNNNKEKDRYKLNEGVIETSAKNNDSAEEGIEKEENKSTTEQSRITEKPTDSHQNSNEKEGQK</sequence>
<dbReference type="EMBL" id="JAFNEN010000144">
    <property type="protein sequence ID" value="KAG8192115.1"/>
    <property type="molecule type" value="Genomic_DNA"/>
</dbReference>
<evidence type="ECO:0000256" key="1">
    <source>
        <dbReference type="SAM" id="MobiDB-lite"/>
    </source>
</evidence>
<feature type="compositionally biased region" description="Basic residues" evidence="1">
    <location>
        <begin position="1"/>
        <end position="10"/>
    </location>
</feature>
<feature type="compositionally biased region" description="Basic and acidic residues" evidence="1">
    <location>
        <begin position="11"/>
        <end position="103"/>
    </location>
</feature>
<accession>A0AAV6V5V1</accession>
<name>A0AAV6V5V1_9ARAC</name>
<feature type="compositionally biased region" description="Polar residues" evidence="1">
    <location>
        <begin position="104"/>
        <end position="119"/>
    </location>
</feature>
<feature type="compositionally biased region" description="Basic and acidic residues" evidence="1">
    <location>
        <begin position="161"/>
        <end position="227"/>
    </location>
</feature>
<feature type="compositionally biased region" description="Basic and acidic residues" evidence="1">
    <location>
        <begin position="244"/>
        <end position="253"/>
    </location>
</feature>
<evidence type="ECO:0000313" key="2">
    <source>
        <dbReference type="EMBL" id="KAG8192115.1"/>
    </source>
</evidence>
<comment type="caution">
    <text evidence="2">The sequence shown here is derived from an EMBL/GenBank/DDBJ whole genome shotgun (WGS) entry which is preliminary data.</text>
</comment>
<reference evidence="2 3" key="1">
    <citation type="journal article" date="2022" name="Nat. Ecol. Evol.">
        <title>A masculinizing supergene underlies an exaggerated male reproductive morph in a spider.</title>
        <authorList>
            <person name="Hendrickx F."/>
            <person name="De Corte Z."/>
            <person name="Sonet G."/>
            <person name="Van Belleghem S.M."/>
            <person name="Kostlbacher S."/>
            <person name="Vangestel C."/>
        </authorList>
    </citation>
    <scope>NUCLEOTIDE SEQUENCE [LARGE SCALE GENOMIC DNA]</scope>
    <source>
        <strain evidence="2">W744_W776</strain>
    </source>
</reference>
<feature type="compositionally biased region" description="Basic and acidic residues" evidence="1">
    <location>
        <begin position="120"/>
        <end position="152"/>
    </location>
</feature>
<evidence type="ECO:0000313" key="3">
    <source>
        <dbReference type="Proteomes" id="UP000827092"/>
    </source>
</evidence>